<evidence type="ECO:0000313" key="2">
    <source>
        <dbReference type="Proteomes" id="UP001552299"/>
    </source>
</evidence>
<dbReference type="EMBL" id="JANQDX010000010">
    <property type="protein sequence ID" value="KAL0917526.1"/>
    <property type="molecule type" value="Genomic_DNA"/>
</dbReference>
<name>A0ABD0V4F4_DENTH</name>
<organism evidence="1 2">
    <name type="scientific">Dendrobium thyrsiflorum</name>
    <name type="common">Pinecone-like raceme dendrobium</name>
    <name type="synonym">Orchid</name>
    <dbReference type="NCBI Taxonomy" id="117978"/>
    <lineage>
        <taxon>Eukaryota</taxon>
        <taxon>Viridiplantae</taxon>
        <taxon>Streptophyta</taxon>
        <taxon>Embryophyta</taxon>
        <taxon>Tracheophyta</taxon>
        <taxon>Spermatophyta</taxon>
        <taxon>Magnoliopsida</taxon>
        <taxon>Liliopsida</taxon>
        <taxon>Asparagales</taxon>
        <taxon>Orchidaceae</taxon>
        <taxon>Epidendroideae</taxon>
        <taxon>Malaxideae</taxon>
        <taxon>Dendrobiinae</taxon>
        <taxon>Dendrobium</taxon>
    </lineage>
</organism>
<comment type="caution">
    <text evidence="1">The sequence shown here is derived from an EMBL/GenBank/DDBJ whole genome shotgun (WGS) entry which is preliminary data.</text>
</comment>
<protein>
    <submittedName>
        <fullName evidence="1">Uncharacterized protein</fullName>
    </submittedName>
</protein>
<dbReference type="Proteomes" id="UP001552299">
    <property type="component" value="Unassembled WGS sequence"/>
</dbReference>
<accession>A0ABD0V4F4</accession>
<evidence type="ECO:0000313" key="1">
    <source>
        <dbReference type="EMBL" id="KAL0917526.1"/>
    </source>
</evidence>
<sequence>MSSWSSKHRSDDDDDKLILDMNESNVDLNGDIHTIIQSYCYRIVDIEESMFAKNDFVRTCRSTREWNQEITFDVGDLGKQIEEELNSNIIGRGDSIINNVEYVFFDSNRQKLIVVCAQQGALGTLCLWCLHARLSKPLGGICRISYLKNQYTCTTPILNAGHH</sequence>
<dbReference type="AlphaFoldDB" id="A0ABD0V4F4"/>
<proteinExistence type="predicted"/>
<reference evidence="1 2" key="1">
    <citation type="journal article" date="2024" name="Plant Biotechnol. J.">
        <title>Dendrobium thyrsiflorum genome and its molecular insights into genes involved in important horticultural traits.</title>
        <authorList>
            <person name="Chen B."/>
            <person name="Wang J.Y."/>
            <person name="Zheng P.J."/>
            <person name="Li K.L."/>
            <person name="Liang Y.M."/>
            <person name="Chen X.F."/>
            <person name="Zhang C."/>
            <person name="Zhao X."/>
            <person name="He X."/>
            <person name="Zhang G.Q."/>
            <person name="Liu Z.J."/>
            <person name="Xu Q."/>
        </authorList>
    </citation>
    <scope>NUCLEOTIDE SEQUENCE [LARGE SCALE GENOMIC DNA]</scope>
    <source>
        <strain evidence="1">GZMU011</strain>
    </source>
</reference>
<gene>
    <name evidence="1" type="ORF">M5K25_012592</name>
</gene>
<keyword evidence="2" id="KW-1185">Reference proteome</keyword>